<reference evidence="18 19" key="1">
    <citation type="submission" date="2022-07" db="EMBL/GenBank/DDBJ databases">
        <title>Mucilaginibacter sp. JC4.</title>
        <authorList>
            <person name="Le V."/>
            <person name="Ko S.-R."/>
            <person name="Ahn C.-Y."/>
            <person name="Oh H.-M."/>
        </authorList>
    </citation>
    <scope>NUCLEOTIDE SEQUENCE [LARGE SCALE GENOMIC DNA]</scope>
    <source>
        <strain evidence="18 19">JC4</strain>
    </source>
</reference>
<evidence type="ECO:0000256" key="5">
    <source>
        <dbReference type="ARBA" id="ARBA00022597"/>
    </source>
</evidence>
<keyword evidence="7" id="KW-0732">Signal</keyword>
<keyword evidence="11 15" id="KW-0472">Membrane</keyword>
<dbReference type="PANTHER" id="PTHR33619:SF3">
    <property type="entry name" value="POLYSACCHARIDE EXPORT PROTEIN GFCE-RELATED"/>
    <property type="match status" value="1"/>
</dbReference>
<keyword evidence="6 15" id="KW-0812">Transmembrane</keyword>
<dbReference type="Proteomes" id="UP001204376">
    <property type="component" value="Unassembled WGS sequence"/>
</dbReference>
<evidence type="ECO:0000256" key="2">
    <source>
        <dbReference type="ARBA" id="ARBA00009450"/>
    </source>
</evidence>
<keyword evidence="14" id="KW-0449">Lipoprotein</keyword>
<keyword evidence="10" id="KW-0626">Porin</keyword>
<proteinExistence type="inferred from homology"/>
<dbReference type="PROSITE" id="PS51257">
    <property type="entry name" value="PROKAR_LIPOPROTEIN"/>
    <property type="match status" value="1"/>
</dbReference>
<evidence type="ECO:0000256" key="9">
    <source>
        <dbReference type="ARBA" id="ARBA00023065"/>
    </source>
</evidence>
<sequence>MKKNIYLNIFLFFIALVILSSCTNQKRIVYFQKELNQSDTIDVAKQYVPTIQPGDILSIPISSLNPAASSFFNPYNAPSGNISTDNTNSGITTGSVPLTQSTANGNLVDANGIIELPLIGTVKVGGLTTAQARDTIKNRLKTYLKEPTVNVRFLNYKISIMGEVVRPSVYVIPNEKVTLPEALSMAGDLTIFAKRENVLIVRDNNGKKEFGRVNLNTREIFTSPYYYLHSGDLVYVEQGKSKTAQTEQSYRLLPIILSALSFLAIIFSRYK</sequence>
<evidence type="ECO:0000259" key="16">
    <source>
        <dbReference type="Pfam" id="PF02563"/>
    </source>
</evidence>
<accession>A0ABT1T8L3</accession>
<dbReference type="EMBL" id="JANHOH010000010">
    <property type="protein sequence ID" value="MCQ6960955.1"/>
    <property type="molecule type" value="Genomic_DNA"/>
</dbReference>
<evidence type="ECO:0000259" key="17">
    <source>
        <dbReference type="Pfam" id="PF22461"/>
    </source>
</evidence>
<dbReference type="Pfam" id="PF02563">
    <property type="entry name" value="Poly_export"/>
    <property type="match status" value="1"/>
</dbReference>
<keyword evidence="15" id="KW-1133">Transmembrane helix</keyword>
<dbReference type="Gene3D" id="3.30.1950.10">
    <property type="entry name" value="wza like domain"/>
    <property type="match status" value="1"/>
</dbReference>
<feature type="transmembrane region" description="Helical" evidence="15">
    <location>
        <begin position="250"/>
        <end position="270"/>
    </location>
</feature>
<keyword evidence="4" id="KW-1134">Transmembrane beta strand</keyword>
<evidence type="ECO:0000256" key="13">
    <source>
        <dbReference type="ARBA" id="ARBA00023237"/>
    </source>
</evidence>
<evidence type="ECO:0000256" key="7">
    <source>
        <dbReference type="ARBA" id="ARBA00022729"/>
    </source>
</evidence>
<evidence type="ECO:0000256" key="1">
    <source>
        <dbReference type="ARBA" id="ARBA00004571"/>
    </source>
</evidence>
<keyword evidence="19" id="KW-1185">Reference proteome</keyword>
<gene>
    <name evidence="18" type="ORF">NPE20_23445</name>
</gene>
<comment type="similarity">
    <text evidence="2">Belongs to the BexD/CtrA/VexA family.</text>
</comment>
<evidence type="ECO:0000256" key="11">
    <source>
        <dbReference type="ARBA" id="ARBA00023136"/>
    </source>
</evidence>
<feature type="domain" description="Polysaccharide export protein N-terminal" evidence="16">
    <location>
        <begin position="46"/>
        <end position="153"/>
    </location>
</feature>
<protein>
    <submittedName>
        <fullName evidence="18">Polysaccharide biosynthesis/export family protein</fullName>
    </submittedName>
</protein>
<evidence type="ECO:0000313" key="18">
    <source>
        <dbReference type="EMBL" id="MCQ6960955.1"/>
    </source>
</evidence>
<dbReference type="InterPro" id="IPR003715">
    <property type="entry name" value="Poly_export_N"/>
</dbReference>
<dbReference type="InterPro" id="IPR054765">
    <property type="entry name" value="SLBB_dom"/>
</dbReference>
<organism evidence="18 19">
    <name type="scientific">Mucilaginibacter aquariorum</name>
    <dbReference type="NCBI Taxonomy" id="2967225"/>
    <lineage>
        <taxon>Bacteria</taxon>
        <taxon>Pseudomonadati</taxon>
        <taxon>Bacteroidota</taxon>
        <taxon>Sphingobacteriia</taxon>
        <taxon>Sphingobacteriales</taxon>
        <taxon>Sphingobacteriaceae</taxon>
        <taxon>Mucilaginibacter</taxon>
    </lineage>
</organism>
<keyword evidence="12" id="KW-0564">Palmitate</keyword>
<evidence type="ECO:0000256" key="6">
    <source>
        <dbReference type="ARBA" id="ARBA00022692"/>
    </source>
</evidence>
<evidence type="ECO:0000256" key="14">
    <source>
        <dbReference type="ARBA" id="ARBA00023288"/>
    </source>
</evidence>
<evidence type="ECO:0000256" key="10">
    <source>
        <dbReference type="ARBA" id="ARBA00023114"/>
    </source>
</evidence>
<comment type="caution">
    <text evidence="18">The sequence shown here is derived from an EMBL/GenBank/DDBJ whole genome shotgun (WGS) entry which is preliminary data.</text>
</comment>
<evidence type="ECO:0000256" key="3">
    <source>
        <dbReference type="ARBA" id="ARBA00022448"/>
    </source>
</evidence>
<evidence type="ECO:0000256" key="4">
    <source>
        <dbReference type="ARBA" id="ARBA00022452"/>
    </source>
</evidence>
<keyword evidence="5" id="KW-0762">Sugar transport</keyword>
<evidence type="ECO:0000256" key="15">
    <source>
        <dbReference type="SAM" id="Phobius"/>
    </source>
</evidence>
<feature type="domain" description="SLBB" evidence="17">
    <location>
        <begin position="157"/>
        <end position="236"/>
    </location>
</feature>
<comment type="subcellular location">
    <subcellularLocation>
        <location evidence="1">Cell outer membrane</location>
        <topology evidence="1">Multi-pass membrane protein</topology>
    </subcellularLocation>
</comment>
<evidence type="ECO:0000256" key="8">
    <source>
        <dbReference type="ARBA" id="ARBA00023047"/>
    </source>
</evidence>
<keyword evidence="13" id="KW-0998">Cell outer membrane</keyword>
<dbReference type="RefSeq" id="WP_256541125.1">
    <property type="nucleotide sequence ID" value="NZ_JANHOH010000010.1"/>
</dbReference>
<name>A0ABT1T8L3_9SPHI</name>
<keyword evidence="9" id="KW-0406">Ion transport</keyword>
<evidence type="ECO:0000256" key="12">
    <source>
        <dbReference type="ARBA" id="ARBA00023139"/>
    </source>
</evidence>
<dbReference type="InterPro" id="IPR049712">
    <property type="entry name" value="Poly_export"/>
</dbReference>
<dbReference type="Pfam" id="PF22461">
    <property type="entry name" value="SLBB_2"/>
    <property type="match status" value="1"/>
</dbReference>
<dbReference type="PANTHER" id="PTHR33619">
    <property type="entry name" value="POLYSACCHARIDE EXPORT PROTEIN GFCE-RELATED"/>
    <property type="match status" value="1"/>
</dbReference>
<keyword evidence="8" id="KW-0625">Polysaccharide transport</keyword>
<evidence type="ECO:0000313" key="19">
    <source>
        <dbReference type="Proteomes" id="UP001204376"/>
    </source>
</evidence>
<keyword evidence="3" id="KW-0813">Transport</keyword>